<dbReference type="GO" id="GO:0005506">
    <property type="term" value="F:iron ion binding"/>
    <property type="evidence" value="ECO:0007669"/>
    <property type="project" value="InterPro"/>
</dbReference>
<dbReference type="PIRSF" id="PIRSF000025">
    <property type="entry name" value="Cytc_Bsub_c550"/>
    <property type="match status" value="1"/>
</dbReference>
<sequence>MRKNPVIPYAIIAVVGILTVIVLSFIGVSQREDIANEDGDHQTEEGEASAEPDVIYENNCAMCHGGDLSGGMGPDLTQVGADLSEDEINDIILNGRGDMPAQSHLSEGEVSSLVEWLSEHQ</sequence>
<evidence type="ECO:0000256" key="5">
    <source>
        <dbReference type="ARBA" id="ARBA00023004"/>
    </source>
</evidence>
<dbReference type="EMBL" id="FOHE01000017">
    <property type="protein sequence ID" value="SET61050.1"/>
    <property type="molecule type" value="Genomic_DNA"/>
</dbReference>
<evidence type="ECO:0000313" key="11">
    <source>
        <dbReference type="Proteomes" id="UP000198618"/>
    </source>
</evidence>
<evidence type="ECO:0000256" key="1">
    <source>
        <dbReference type="ARBA" id="ARBA00022448"/>
    </source>
</evidence>
<keyword evidence="8" id="KW-0812">Transmembrane</keyword>
<keyword evidence="1" id="KW-0813">Transport</keyword>
<dbReference type="Pfam" id="PF13442">
    <property type="entry name" value="Cytochrome_CBB3"/>
    <property type="match status" value="1"/>
</dbReference>
<protein>
    <submittedName>
        <fullName evidence="10">Cytochrome c550</fullName>
    </submittedName>
</protein>
<organism evidence="10 11">
    <name type="scientific">Oceanobacillus limi</name>
    <dbReference type="NCBI Taxonomy" id="930131"/>
    <lineage>
        <taxon>Bacteria</taxon>
        <taxon>Bacillati</taxon>
        <taxon>Bacillota</taxon>
        <taxon>Bacilli</taxon>
        <taxon>Bacillales</taxon>
        <taxon>Bacillaceae</taxon>
        <taxon>Oceanobacillus</taxon>
    </lineage>
</organism>
<dbReference type="NCBIfam" id="NF045773">
    <property type="entry name" value="cytochro_C550"/>
    <property type="match status" value="1"/>
</dbReference>
<feature type="binding site" description="covalent" evidence="6">
    <location>
        <position position="63"/>
    </location>
    <ligand>
        <name>heme c</name>
        <dbReference type="ChEBI" id="CHEBI:61717"/>
    </ligand>
</feature>
<evidence type="ECO:0000256" key="8">
    <source>
        <dbReference type="SAM" id="Phobius"/>
    </source>
</evidence>
<keyword evidence="8" id="KW-0472">Membrane</keyword>
<keyword evidence="4" id="KW-0249">Electron transport</keyword>
<dbReference type="InterPro" id="IPR009056">
    <property type="entry name" value="Cyt_c-like_dom"/>
</dbReference>
<feature type="binding site" description="axial binding residue" evidence="7">
    <location>
        <position position="64"/>
    </location>
    <ligand>
        <name>heme c</name>
        <dbReference type="ChEBI" id="CHEBI:61717"/>
    </ligand>
    <ligandPart>
        <name>Fe</name>
        <dbReference type="ChEBI" id="CHEBI:18248"/>
    </ligandPart>
</feature>
<dbReference type="RefSeq" id="WP_090871492.1">
    <property type="nucleotide sequence ID" value="NZ_FOHE01000017.1"/>
</dbReference>
<name>A0A1I0FRP1_9BACI</name>
<dbReference type="Gene3D" id="1.10.760.10">
    <property type="entry name" value="Cytochrome c-like domain"/>
    <property type="match status" value="1"/>
</dbReference>
<dbReference type="GO" id="GO:0020037">
    <property type="term" value="F:heme binding"/>
    <property type="evidence" value="ECO:0007669"/>
    <property type="project" value="InterPro"/>
</dbReference>
<keyword evidence="3 7" id="KW-0479">Metal-binding</keyword>
<dbReference type="InterPro" id="IPR012218">
    <property type="entry name" value="Cyt_c_BACSU-c550-type"/>
</dbReference>
<dbReference type="InterPro" id="IPR051811">
    <property type="entry name" value="Cytochrome_c550/c551-like"/>
</dbReference>
<evidence type="ECO:0000256" key="6">
    <source>
        <dbReference type="PIRSR" id="PIRSR000025-1"/>
    </source>
</evidence>
<dbReference type="InterPro" id="IPR036909">
    <property type="entry name" value="Cyt_c-like_dom_sf"/>
</dbReference>
<dbReference type="STRING" id="930131.SAMN05216389_11715"/>
<accession>A0A1I0FRP1</accession>
<gene>
    <name evidence="10" type="ORF">SAMN05216389_11715</name>
</gene>
<evidence type="ECO:0000256" key="7">
    <source>
        <dbReference type="PIRSR" id="PIRSR000025-2"/>
    </source>
</evidence>
<dbReference type="AlphaFoldDB" id="A0A1I0FRP1"/>
<feature type="domain" description="Cytochrome c" evidence="9">
    <location>
        <begin position="47"/>
        <end position="121"/>
    </location>
</feature>
<keyword evidence="11" id="KW-1185">Reference proteome</keyword>
<keyword evidence="8" id="KW-1133">Transmembrane helix</keyword>
<dbReference type="PANTHER" id="PTHR37823:SF4">
    <property type="entry name" value="MENAQUINOL-CYTOCHROME C REDUCTASE CYTOCHROME B_C SUBUNIT"/>
    <property type="match status" value="1"/>
</dbReference>
<evidence type="ECO:0000313" key="10">
    <source>
        <dbReference type="EMBL" id="SET61050.1"/>
    </source>
</evidence>
<evidence type="ECO:0000256" key="2">
    <source>
        <dbReference type="ARBA" id="ARBA00022617"/>
    </source>
</evidence>
<evidence type="ECO:0000256" key="3">
    <source>
        <dbReference type="ARBA" id="ARBA00022723"/>
    </source>
</evidence>
<feature type="binding site" description="axial binding residue" evidence="7">
    <location>
        <position position="99"/>
    </location>
    <ligand>
        <name>heme c</name>
        <dbReference type="ChEBI" id="CHEBI:61717"/>
    </ligand>
    <ligandPart>
        <name>Fe</name>
        <dbReference type="ChEBI" id="CHEBI:18248"/>
    </ligandPart>
</feature>
<dbReference type="GO" id="GO:0009055">
    <property type="term" value="F:electron transfer activity"/>
    <property type="evidence" value="ECO:0007669"/>
    <property type="project" value="InterPro"/>
</dbReference>
<evidence type="ECO:0000256" key="4">
    <source>
        <dbReference type="ARBA" id="ARBA00022982"/>
    </source>
</evidence>
<dbReference type="OrthoDB" id="7933886at2"/>
<reference evidence="10 11" key="1">
    <citation type="submission" date="2016-10" db="EMBL/GenBank/DDBJ databases">
        <authorList>
            <person name="de Groot N.N."/>
        </authorList>
    </citation>
    <scope>NUCLEOTIDE SEQUENCE [LARGE SCALE GENOMIC DNA]</scope>
    <source>
        <strain evidence="10 11">IBRC-M 10780</strain>
    </source>
</reference>
<keyword evidence="2 6" id="KW-0349">Heme</keyword>
<dbReference type="PANTHER" id="PTHR37823">
    <property type="entry name" value="CYTOCHROME C-553-LIKE"/>
    <property type="match status" value="1"/>
</dbReference>
<dbReference type="SUPFAM" id="SSF46626">
    <property type="entry name" value="Cytochrome c"/>
    <property type="match status" value="1"/>
</dbReference>
<feature type="binding site" description="covalent" evidence="6">
    <location>
        <position position="60"/>
    </location>
    <ligand>
        <name>heme c</name>
        <dbReference type="ChEBI" id="CHEBI:61717"/>
    </ligand>
</feature>
<proteinExistence type="predicted"/>
<dbReference type="PROSITE" id="PS51007">
    <property type="entry name" value="CYTC"/>
    <property type="match status" value="1"/>
</dbReference>
<keyword evidence="5 7" id="KW-0408">Iron</keyword>
<dbReference type="GO" id="GO:0016020">
    <property type="term" value="C:membrane"/>
    <property type="evidence" value="ECO:0007669"/>
    <property type="project" value="InterPro"/>
</dbReference>
<feature type="transmembrane region" description="Helical" evidence="8">
    <location>
        <begin position="6"/>
        <end position="28"/>
    </location>
</feature>
<dbReference type="InterPro" id="IPR054780">
    <property type="entry name" value="Cytochro_C550_firm"/>
</dbReference>
<dbReference type="Proteomes" id="UP000198618">
    <property type="component" value="Unassembled WGS sequence"/>
</dbReference>
<comment type="PTM">
    <text evidence="6">Binds 1 heme c group covalently per subunit.</text>
</comment>
<evidence type="ECO:0000259" key="9">
    <source>
        <dbReference type="PROSITE" id="PS51007"/>
    </source>
</evidence>